<evidence type="ECO:0000313" key="3">
    <source>
        <dbReference type="Proteomes" id="UP000198553"/>
    </source>
</evidence>
<organism evidence="2 3">
    <name type="scientific">Mesobacillus persicus</name>
    <dbReference type="NCBI Taxonomy" id="930146"/>
    <lineage>
        <taxon>Bacteria</taxon>
        <taxon>Bacillati</taxon>
        <taxon>Bacillota</taxon>
        <taxon>Bacilli</taxon>
        <taxon>Bacillales</taxon>
        <taxon>Bacillaceae</taxon>
        <taxon>Mesobacillus</taxon>
    </lineage>
</organism>
<name>A0A1H8D6V7_9BACI</name>
<proteinExistence type="predicted"/>
<dbReference type="STRING" id="930146.SAMN05192533_108103"/>
<keyword evidence="3" id="KW-1185">Reference proteome</keyword>
<dbReference type="AlphaFoldDB" id="A0A1H8D6V7"/>
<dbReference type="RefSeq" id="WP_090745913.1">
    <property type="nucleotide sequence ID" value="NZ_FOBW01000008.1"/>
</dbReference>
<keyword evidence="1" id="KW-1133">Transmembrane helix</keyword>
<feature type="transmembrane region" description="Helical" evidence="1">
    <location>
        <begin position="205"/>
        <end position="224"/>
    </location>
</feature>
<reference evidence="3" key="1">
    <citation type="submission" date="2016-10" db="EMBL/GenBank/DDBJ databases">
        <authorList>
            <person name="Varghese N."/>
            <person name="Submissions S."/>
        </authorList>
    </citation>
    <scope>NUCLEOTIDE SEQUENCE [LARGE SCALE GENOMIC DNA]</scope>
    <source>
        <strain evidence="3">B48,IBRC-M 10115,DSM 25386,CECT 8001</strain>
    </source>
</reference>
<dbReference type="Proteomes" id="UP000198553">
    <property type="component" value="Unassembled WGS sequence"/>
</dbReference>
<protein>
    <recommendedName>
        <fullName evidence="4">Small-conductance mechanosensitive channel</fullName>
    </recommendedName>
</protein>
<accession>A0A1H8D6V7</accession>
<evidence type="ECO:0008006" key="4">
    <source>
        <dbReference type="Google" id="ProtNLM"/>
    </source>
</evidence>
<gene>
    <name evidence="2" type="ORF">SAMN05192533_108103</name>
</gene>
<feature type="transmembrane region" description="Helical" evidence="1">
    <location>
        <begin position="167"/>
        <end position="185"/>
    </location>
</feature>
<feature type="transmembrane region" description="Helical" evidence="1">
    <location>
        <begin position="131"/>
        <end position="160"/>
    </location>
</feature>
<dbReference type="EMBL" id="FOBW01000008">
    <property type="protein sequence ID" value="SEN03033.1"/>
    <property type="molecule type" value="Genomic_DNA"/>
</dbReference>
<keyword evidence="1" id="KW-0812">Transmembrane</keyword>
<evidence type="ECO:0000313" key="2">
    <source>
        <dbReference type="EMBL" id="SEN03033.1"/>
    </source>
</evidence>
<feature type="transmembrane region" description="Helical" evidence="1">
    <location>
        <begin position="30"/>
        <end position="51"/>
    </location>
</feature>
<sequence length="237" mass="25569">MAISEEVLKSEELEVKATLEMNDFHEKSHFWGRLTISMVLVLTISLCFYLSFGLGLHPGWQPILAGFAAYAAIVGVAWVFEPISYYPTLGISGTYQAFLTGNISNMCLPAAAAAQNAIGAQPGTKKGEITAALAIAAASLINITILILIIMTGSYLLTIIPATVQEVFVYILPAIFGGIFAQFAIRKPLYGGIALGVAFLTNFLPMPAFFKGIICLIITIAICYKMEKMKSKKELTS</sequence>
<evidence type="ECO:0000256" key="1">
    <source>
        <dbReference type="SAM" id="Phobius"/>
    </source>
</evidence>
<dbReference type="OrthoDB" id="2052735at2"/>
<keyword evidence="1" id="KW-0472">Membrane</keyword>
<feature type="transmembrane region" description="Helical" evidence="1">
    <location>
        <begin position="63"/>
        <end position="80"/>
    </location>
</feature>